<protein>
    <submittedName>
        <fullName evidence="1">Uncharacterized protein</fullName>
    </submittedName>
</protein>
<evidence type="ECO:0000313" key="1">
    <source>
        <dbReference type="EMBL" id="GAH60875.1"/>
    </source>
</evidence>
<organism evidence="1">
    <name type="scientific">marine sediment metagenome</name>
    <dbReference type="NCBI Taxonomy" id="412755"/>
    <lineage>
        <taxon>unclassified sequences</taxon>
        <taxon>metagenomes</taxon>
        <taxon>ecological metagenomes</taxon>
    </lineage>
</organism>
<gene>
    <name evidence="1" type="ORF">S03H2_27335</name>
</gene>
<name>X1HUX2_9ZZZZ</name>
<proteinExistence type="predicted"/>
<accession>X1HUX2</accession>
<reference evidence="1" key="1">
    <citation type="journal article" date="2014" name="Front. Microbiol.">
        <title>High frequency of phylogenetically diverse reductive dehalogenase-homologous genes in deep subseafloor sedimentary metagenomes.</title>
        <authorList>
            <person name="Kawai M."/>
            <person name="Futagami T."/>
            <person name="Toyoda A."/>
            <person name="Takaki Y."/>
            <person name="Nishi S."/>
            <person name="Hori S."/>
            <person name="Arai W."/>
            <person name="Tsubouchi T."/>
            <person name="Morono Y."/>
            <person name="Uchiyama I."/>
            <person name="Ito T."/>
            <person name="Fujiyama A."/>
            <person name="Inagaki F."/>
            <person name="Takami H."/>
        </authorList>
    </citation>
    <scope>NUCLEOTIDE SEQUENCE</scope>
    <source>
        <strain evidence="1">Expedition CK06-06</strain>
    </source>
</reference>
<dbReference type="EMBL" id="BARU01016449">
    <property type="protein sequence ID" value="GAH60875.1"/>
    <property type="molecule type" value="Genomic_DNA"/>
</dbReference>
<dbReference type="AlphaFoldDB" id="X1HUX2"/>
<sequence>MKPQIKVKGIQWLESEDPTFEAGEVRTARAQMTNPTARTFSYTAELYLGLPKVASSGSIPFSLAAGETRAVSFPVTMPDIEGDFPVYLDVFVAGELVGAFQATENVVVVILPSIIIGPITWE</sequence>
<comment type="caution">
    <text evidence="1">The sequence shown here is derived from an EMBL/GenBank/DDBJ whole genome shotgun (WGS) entry which is preliminary data.</text>
</comment>